<comment type="caution">
    <text evidence="3">The sequence shown here is derived from an EMBL/GenBank/DDBJ whole genome shotgun (WGS) entry which is preliminary data.</text>
</comment>
<evidence type="ECO:0000256" key="2">
    <source>
        <dbReference type="SAM" id="MobiDB-lite"/>
    </source>
</evidence>
<gene>
    <name evidence="3" type="ORF">AB1Y20_000709</name>
</gene>
<evidence type="ECO:0000313" key="4">
    <source>
        <dbReference type="Proteomes" id="UP001515480"/>
    </source>
</evidence>
<proteinExistence type="predicted"/>
<evidence type="ECO:0000313" key="3">
    <source>
        <dbReference type="EMBL" id="KAL1529774.1"/>
    </source>
</evidence>
<feature type="coiled-coil region" evidence="1">
    <location>
        <begin position="126"/>
        <end position="160"/>
    </location>
</feature>
<name>A0AB34K7C8_PRYPA</name>
<feature type="compositionally biased region" description="Low complexity" evidence="2">
    <location>
        <begin position="44"/>
        <end position="58"/>
    </location>
</feature>
<dbReference type="AlphaFoldDB" id="A0AB34K7C8"/>
<feature type="region of interest" description="Disordered" evidence="2">
    <location>
        <begin position="35"/>
        <end position="62"/>
    </location>
</feature>
<organism evidence="3 4">
    <name type="scientific">Prymnesium parvum</name>
    <name type="common">Toxic golden alga</name>
    <dbReference type="NCBI Taxonomy" id="97485"/>
    <lineage>
        <taxon>Eukaryota</taxon>
        <taxon>Haptista</taxon>
        <taxon>Haptophyta</taxon>
        <taxon>Prymnesiophyceae</taxon>
        <taxon>Prymnesiales</taxon>
        <taxon>Prymnesiaceae</taxon>
        <taxon>Prymnesium</taxon>
    </lineage>
</organism>
<dbReference type="EMBL" id="JBGBPQ010000001">
    <property type="protein sequence ID" value="KAL1529774.1"/>
    <property type="molecule type" value="Genomic_DNA"/>
</dbReference>
<evidence type="ECO:0000256" key="1">
    <source>
        <dbReference type="SAM" id="Coils"/>
    </source>
</evidence>
<dbReference type="Proteomes" id="UP001515480">
    <property type="component" value="Unassembled WGS sequence"/>
</dbReference>
<keyword evidence="1" id="KW-0175">Coiled coil</keyword>
<reference evidence="3 4" key="1">
    <citation type="journal article" date="2024" name="Science">
        <title>Giant polyketide synthase enzymes in the biosynthesis of giant marine polyether toxins.</title>
        <authorList>
            <person name="Fallon T.R."/>
            <person name="Shende V.V."/>
            <person name="Wierzbicki I.H."/>
            <person name="Pendleton A.L."/>
            <person name="Watervoot N.F."/>
            <person name="Auber R.P."/>
            <person name="Gonzalez D.J."/>
            <person name="Wisecaver J.H."/>
            <person name="Moore B.S."/>
        </authorList>
    </citation>
    <scope>NUCLEOTIDE SEQUENCE [LARGE SCALE GENOMIC DNA]</scope>
    <source>
        <strain evidence="3 4">12B1</strain>
    </source>
</reference>
<sequence length="288" mass="31875">MLQPKPRAPVRVLLRKHMPQIEALLVQWLATERISGSPTSNARATSSTTDSPASPPDTNGSFLSLEAEVKKAREESRRKDAVLQKAYADKRAAAQALEGARPTKGKGQAKVLDSLTEALRKCEIAVSAASEASEKARSALREVEEALAAAKLEAETKAKLEAAVVLEAKLRGLHQQITGRHLPCRLPHVLEEQCRRLRDPRLCQEILLTWVDMVQVLKELRIIFDVRGLRALFSSLSQARQPVPRVMRPTNCSPSAIHYYVHLHVAGTRRSPFCAGRDGRSRELDGYS</sequence>
<accession>A0AB34K7C8</accession>
<protein>
    <recommendedName>
        <fullName evidence="5">Centrosomal protein of 70 kDa</fullName>
    </recommendedName>
</protein>
<evidence type="ECO:0008006" key="5">
    <source>
        <dbReference type="Google" id="ProtNLM"/>
    </source>
</evidence>
<keyword evidence="4" id="KW-1185">Reference proteome</keyword>